<feature type="compositionally biased region" description="Polar residues" evidence="1">
    <location>
        <begin position="1"/>
        <end position="12"/>
    </location>
</feature>
<evidence type="ECO:0000313" key="3">
    <source>
        <dbReference type="Proteomes" id="UP000316270"/>
    </source>
</evidence>
<dbReference type="EMBL" id="CP042202">
    <property type="protein sequence ID" value="QDS77852.1"/>
    <property type="molecule type" value="Genomic_DNA"/>
</dbReference>
<feature type="region of interest" description="Disordered" evidence="1">
    <location>
        <begin position="558"/>
        <end position="587"/>
    </location>
</feature>
<reference evidence="2 3" key="1">
    <citation type="submission" date="2019-07" db="EMBL/GenBank/DDBJ databases">
        <title>Finished genome of Venturia effusa.</title>
        <authorList>
            <person name="Young C.A."/>
            <person name="Cox M.P."/>
            <person name="Ganley A.R.D."/>
            <person name="David W.J."/>
        </authorList>
    </citation>
    <scope>NUCLEOTIDE SEQUENCE [LARGE SCALE GENOMIC DNA]</scope>
    <source>
        <strain evidence="3">albino</strain>
    </source>
</reference>
<evidence type="ECO:0000313" key="2">
    <source>
        <dbReference type="EMBL" id="QDS77852.1"/>
    </source>
</evidence>
<gene>
    <name evidence="2" type="ORF">FKW77_006744</name>
</gene>
<feature type="compositionally biased region" description="Basic and acidic residues" evidence="1">
    <location>
        <begin position="59"/>
        <end position="72"/>
    </location>
</feature>
<dbReference type="AlphaFoldDB" id="A0A517LQD8"/>
<feature type="region of interest" description="Disordered" evidence="1">
    <location>
        <begin position="136"/>
        <end position="189"/>
    </location>
</feature>
<feature type="compositionally biased region" description="Basic and acidic residues" evidence="1">
    <location>
        <begin position="569"/>
        <end position="587"/>
    </location>
</feature>
<keyword evidence="3" id="KW-1185">Reference proteome</keyword>
<dbReference type="OrthoDB" id="3943539at2759"/>
<feature type="compositionally biased region" description="Polar residues" evidence="1">
    <location>
        <begin position="176"/>
        <end position="189"/>
    </location>
</feature>
<protein>
    <submittedName>
        <fullName evidence="2">Uncharacterized protein</fullName>
    </submittedName>
</protein>
<organism evidence="2 3">
    <name type="scientific">Venturia effusa</name>
    <dbReference type="NCBI Taxonomy" id="50376"/>
    <lineage>
        <taxon>Eukaryota</taxon>
        <taxon>Fungi</taxon>
        <taxon>Dikarya</taxon>
        <taxon>Ascomycota</taxon>
        <taxon>Pezizomycotina</taxon>
        <taxon>Dothideomycetes</taxon>
        <taxon>Pleosporomycetidae</taxon>
        <taxon>Venturiales</taxon>
        <taxon>Venturiaceae</taxon>
        <taxon>Venturia</taxon>
    </lineage>
</organism>
<dbReference type="Proteomes" id="UP000316270">
    <property type="component" value="Chromosome 18"/>
</dbReference>
<proteinExistence type="predicted"/>
<evidence type="ECO:0000256" key="1">
    <source>
        <dbReference type="SAM" id="MobiDB-lite"/>
    </source>
</evidence>
<accession>A0A517LQD8</accession>
<name>A0A517LQD8_9PEZI</name>
<feature type="region of interest" description="Disordered" evidence="1">
    <location>
        <begin position="1"/>
        <end position="34"/>
    </location>
</feature>
<feature type="region of interest" description="Disordered" evidence="1">
    <location>
        <begin position="55"/>
        <end position="108"/>
    </location>
</feature>
<sequence>MDPKSAPNNSGSLLPDPRSEKTGSDEGASIMGQILQTADDGISLFTLRRQPCATAGKRLLRDDIEQDHGSDKDVEETGINRPRPTQRSHRSVGGVRPAPTPTDTTFPIFEDDTEIIDPQTVESSFGTSQCFAQPYRGVLPQERRRPSTNTSQTLGLGVDHDDELLPPPNALLYPDQQKQNAATQPSAPPTRQQVLAFLRSEIDIFNYKKQHGSTFPEELTRKSTRQRTNTSKTMNRSIPFVPFTAPALLAKLKKSGQYDDAPRSLADSVVEKVAKMDGTDEREPLKNREVAWLERTSDLPSPGQKERNLVSPIRIPSLKPGRSSTRLQSPARRGSVIQVATCSITQREGLSSSFAHTISIPRITPPTILDLSRNATVHGSSQTRINLTTILQTHLDAFPAIYALYPTLRSRPWESLEFRSRLSPIEWNGRIRLKLDIFIATMDWAYLNKVAGLVRDDFLKLVKDVINRSVVGGTTSCLAAQAETAVSVVVQTLRVERIIDAIHAKFEEKQHGQGERREVIPSLVKSASSPATGDMFEVQSFERGGQYATKCINEDIAHHSSGPAMNSERAYEPADRQDRRKDGGMSDEVRHSRLAELRGLAETTCLLTWLWFLEAVPEDVLSSIDVASIERVFREKGDAAVVPSGAVVIVRQ</sequence>